<dbReference type="SUPFAM" id="SSF46689">
    <property type="entry name" value="Homeodomain-like"/>
    <property type="match status" value="1"/>
</dbReference>
<gene>
    <name evidence="2" type="ORF">MGAL_10B003638</name>
</gene>
<name>A0A8B6F5B7_MYTGA</name>
<evidence type="ECO:0000313" key="2">
    <source>
        <dbReference type="EMBL" id="VDI43377.1"/>
    </source>
</evidence>
<dbReference type="GO" id="GO:0003677">
    <property type="term" value="F:DNA binding"/>
    <property type="evidence" value="ECO:0007669"/>
    <property type="project" value="InterPro"/>
</dbReference>
<protein>
    <recommendedName>
        <fullName evidence="1">HTH psq-type domain-containing protein</fullName>
    </recommendedName>
</protein>
<dbReference type="Proteomes" id="UP000596742">
    <property type="component" value="Unassembled WGS sequence"/>
</dbReference>
<reference evidence="2" key="1">
    <citation type="submission" date="2018-11" db="EMBL/GenBank/DDBJ databases">
        <authorList>
            <person name="Alioto T."/>
            <person name="Alioto T."/>
        </authorList>
    </citation>
    <scope>NUCLEOTIDE SEQUENCE</scope>
</reference>
<comment type="caution">
    <text evidence="2">The sequence shown here is derived from an EMBL/GenBank/DDBJ whole genome shotgun (WGS) entry which is preliminary data.</text>
</comment>
<dbReference type="InterPro" id="IPR009057">
    <property type="entry name" value="Homeodomain-like_sf"/>
</dbReference>
<evidence type="ECO:0000313" key="3">
    <source>
        <dbReference type="Proteomes" id="UP000596742"/>
    </source>
</evidence>
<dbReference type="OrthoDB" id="10261408at2759"/>
<dbReference type="Gene3D" id="1.10.10.60">
    <property type="entry name" value="Homeodomain-like"/>
    <property type="match status" value="1"/>
</dbReference>
<dbReference type="InterPro" id="IPR007889">
    <property type="entry name" value="HTH_Psq"/>
</dbReference>
<feature type="domain" description="HTH psq-type" evidence="1">
    <location>
        <begin position="53"/>
        <end position="91"/>
    </location>
</feature>
<keyword evidence="3" id="KW-1185">Reference proteome</keyword>
<evidence type="ECO:0000259" key="1">
    <source>
        <dbReference type="Pfam" id="PF05225"/>
    </source>
</evidence>
<accession>A0A8B6F5B7</accession>
<dbReference type="AlphaFoldDB" id="A0A8B6F5B7"/>
<dbReference type="Pfam" id="PF05225">
    <property type="entry name" value="HTH_psq"/>
    <property type="match status" value="1"/>
</dbReference>
<proteinExistence type="predicted"/>
<sequence length="172" mass="19681">MVFLNNLLFVSDDYKTELEVTAVLKKIHGQPHSCGGLRGSRRRKDYKGYHQANLEMAVTAVMSGEMNAIQASHCYGVPSRTIYDRVAKARNSGKKKQNENKISIEGIIKPEDYKTDLDYTFISDNKEQQDNITLENPEDYNTDTNCTVISDDKEQYDYIVVSKLEEDDEQQI</sequence>
<dbReference type="EMBL" id="UYJE01006149">
    <property type="protein sequence ID" value="VDI43377.1"/>
    <property type="molecule type" value="Genomic_DNA"/>
</dbReference>
<organism evidence="2 3">
    <name type="scientific">Mytilus galloprovincialis</name>
    <name type="common">Mediterranean mussel</name>
    <dbReference type="NCBI Taxonomy" id="29158"/>
    <lineage>
        <taxon>Eukaryota</taxon>
        <taxon>Metazoa</taxon>
        <taxon>Spiralia</taxon>
        <taxon>Lophotrochozoa</taxon>
        <taxon>Mollusca</taxon>
        <taxon>Bivalvia</taxon>
        <taxon>Autobranchia</taxon>
        <taxon>Pteriomorphia</taxon>
        <taxon>Mytilida</taxon>
        <taxon>Mytiloidea</taxon>
        <taxon>Mytilidae</taxon>
        <taxon>Mytilinae</taxon>
        <taxon>Mytilus</taxon>
    </lineage>
</organism>